<dbReference type="AlphaFoldDB" id="A0A1H2B387"/>
<protein>
    <submittedName>
        <fullName evidence="1">Uncharacterized protein</fullName>
    </submittedName>
</protein>
<dbReference type="EMBL" id="LT629740">
    <property type="protein sequence ID" value="SDT52256.1"/>
    <property type="molecule type" value="Genomic_DNA"/>
</dbReference>
<proteinExistence type="predicted"/>
<keyword evidence="2" id="KW-1185">Reference proteome</keyword>
<organism evidence="1 2">
    <name type="scientific">Mucilaginibacter mallensis</name>
    <dbReference type="NCBI Taxonomy" id="652787"/>
    <lineage>
        <taxon>Bacteria</taxon>
        <taxon>Pseudomonadati</taxon>
        <taxon>Bacteroidota</taxon>
        <taxon>Sphingobacteriia</taxon>
        <taxon>Sphingobacteriales</taxon>
        <taxon>Sphingobacteriaceae</taxon>
        <taxon>Mucilaginibacter</taxon>
    </lineage>
</organism>
<evidence type="ECO:0000313" key="1">
    <source>
        <dbReference type="EMBL" id="SDT52256.1"/>
    </source>
</evidence>
<name>A0A1H2B387_MUCMA</name>
<evidence type="ECO:0000313" key="2">
    <source>
        <dbReference type="Proteomes" id="UP000199679"/>
    </source>
</evidence>
<accession>A0A1H2B387</accession>
<reference evidence="1 2" key="1">
    <citation type="submission" date="2016-10" db="EMBL/GenBank/DDBJ databases">
        <authorList>
            <person name="de Groot N.N."/>
        </authorList>
    </citation>
    <scope>NUCLEOTIDE SEQUENCE [LARGE SCALE GENOMIC DNA]</scope>
    <source>
        <strain evidence="1 2">MP1X4</strain>
    </source>
</reference>
<dbReference type="Proteomes" id="UP000199679">
    <property type="component" value="Chromosome I"/>
</dbReference>
<sequence length="41" mass="4756">MDKAYLFTVADGTQMKYAGLWDYNKILNILNCTIIPDNQMK</sequence>
<gene>
    <name evidence="1" type="ORF">SAMN05216490_3864</name>
</gene>